<dbReference type="GO" id="GO:0016805">
    <property type="term" value="F:dipeptidase activity"/>
    <property type="evidence" value="ECO:0007669"/>
    <property type="project" value="UniProtKB-KW"/>
</dbReference>
<feature type="domain" description="Transferrin receptor-like dimerisation" evidence="21">
    <location>
        <begin position="661"/>
        <end position="780"/>
    </location>
</feature>
<keyword evidence="11" id="KW-0735">Signal-anchor</keyword>
<evidence type="ECO:0000256" key="5">
    <source>
        <dbReference type="ARBA" id="ARBA00022475"/>
    </source>
</evidence>
<evidence type="ECO:0000259" key="22">
    <source>
        <dbReference type="Pfam" id="PF04389"/>
    </source>
</evidence>
<keyword evidence="24" id="KW-1185">Reference proteome</keyword>
<keyword evidence="15 19" id="KW-0472">Membrane</keyword>
<dbReference type="OrthoDB" id="5841748at2759"/>
<dbReference type="Gene3D" id="1.20.930.40">
    <property type="entry name" value="Transferrin receptor-like, dimerisation domain"/>
    <property type="match status" value="1"/>
</dbReference>
<protein>
    <recommendedName>
        <fullName evidence="18">glutamate carboxypeptidase II</fullName>
        <ecNumber evidence="18">3.4.17.21</ecNumber>
    </recommendedName>
</protein>
<dbReference type="SUPFAM" id="SSF47672">
    <property type="entry name" value="Transferrin receptor-like dimerisation domain"/>
    <property type="match status" value="1"/>
</dbReference>
<dbReference type="CDD" id="cd08022">
    <property type="entry name" value="M28_PSMA_like"/>
    <property type="match status" value="1"/>
</dbReference>
<keyword evidence="23" id="KW-0121">Carboxypeptidase</keyword>
<dbReference type="EC" id="3.4.17.21" evidence="18"/>
<comment type="subunit">
    <text evidence="4">Homodimer.</text>
</comment>
<feature type="domain" description="Peptidase M28" evidence="22">
    <location>
        <begin position="378"/>
        <end position="512"/>
    </location>
</feature>
<comment type="caution">
    <text evidence="23">The sequence shown here is derived from an EMBL/GenBank/DDBJ whole genome shotgun (WGS) entry which is preliminary data.</text>
</comment>
<evidence type="ECO:0000256" key="13">
    <source>
        <dbReference type="ARBA" id="ARBA00022997"/>
    </source>
</evidence>
<dbReference type="AlphaFoldDB" id="A0A8B6GNA2"/>
<organism evidence="23 24">
    <name type="scientific">Mytilus galloprovincialis</name>
    <name type="common">Mediterranean mussel</name>
    <dbReference type="NCBI Taxonomy" id="29158"/>
    <lineage>
        <taxon>Eukaryota</taxon>
        <taxon>Metazoa</taxon>
        <taxon>Spiralia</taxon>
        <taxon>Lophotrochozoa</taxon>
        <taxon>Mollusca</taxon>
        <taxon>Bivalvia</taxon>
        <taxon>Autobranchia</taxon>
        <taxon>Pteriomorphia</taxon>
        <taxon>Mytilida</taxon>
        <taxon>Mytiloidea</taxon>
        <taxon>Mytilidae</taxon>
        <taxon>Mytilinae</taxon>
        <taxon>Mytilus</taxon>
    </lineage>
</organism>
<dbReference type="Gene3D" id="3.40.630.10">
    <property type="entry name" value="Zn peptidases"/>
    <property type="match status" value="1"/>
</dbReference>
<dbReference type="InterPro" id="IPR007484">
    <property type="entry name" value="Peptidase_M28"/>
</dbReference>
<dbReference type="GO" id="GO:0004181">
    <property type="term" value="F:metallocarboxypeptidase activity"/>
    <property type="evidence" value="ECO:0007669"/>
    <property type="project" value="UniProtKB-EC"/>
</dbReference>
<dbReference type="FunFam" id="3.50.30.30:FF:000002">
    <property type="entry name" value="N-acetylated-alpha-linked acidic dipeptidase 2"/>
    <property type="match status" value="1"/>
</dbReference>
<keyword evidence="8" id="KW-0479">Metal-binding</keyword>
<keyword evidence="13" id="KW-0224">Dipeptidase</keyword>
<reference evidence="23" key="1">
    <citation type="submission" date="2018-11" db="EMBL/GenBank/DDBJ databases">
        <authorList>
            <person name="Alioto T."/>
            <person name="Alioto T."/>
        </authorList>
    </citation>
    <scope>NUCLEOTIDE SEQUENCE</scope>
</reference>
<dbReference type="EMBL" id="UYJE01008710">
    <property type="protein sequence ID" value="VDI66425.1"/>
    <property type="molecule type" value="Genomic_DNA"/>
</dbReference>
<dbReference type="SUPFAM" id="SSF53187">
    <property type="entry name" value="Zn-dependent exopeptidases"/>
    <property type="match status" value="1"/>
</dbReference>
<evidence type="ECO:0000256" key="8">
    <source>
        <dbReference type="ARBA" id="ARBA00022723"/>
    </source>
</evidence>
<dbReference type="SUPFAM" id="SSF52025">
    <property type="entry name" value="PA domain"/>
    <property type="match status" value="1"/>
</dbReference>
<keyword evidence="16" id="KW-0325">Glycoprotein</keyword>
<evidence type="ECO:0000256" key="2">
    <source>
        <dbReference type="ARBA" id="ARBA00004401"/>
    </source>
</evidence>
<accession>A0A8B6GNA2</accession>
<dbReference type="GO" id="GO:0006508">
    <property type="term" value="P:proteolysis"/>
    <property type="evidence" value="ECO:0007669"/>
    <property type="project" value="UniProtKB-KW"/>
</dbReference>
<evidence type="ECO:0000256" key="3">
    <source>
        <dbReference type="ARBA" id="ARBA00005634"/>
    </source>
</evidence>
<sequence>MSDSHEYMFKDADRSHANRKIWICGAVAIIVGFVIGILIGRFATCPEENEAPKQDGTFLPGVSDSIIKDGDPKISEEIINGIQADNIRKYLRDLSENPHLAGTPADWEQADNLRKFWTDNGLDEVFISEYDVLLSYPNTTDEDNMNQIQIVDNSTGNIIYKSPLYEDILDESENKSNVVPPFNAFSKPGTVESDQLIYVNYGRVEDYTHLDSLNINVSGKIVIARYGKIFRGDKANLAYVHGAIGIILYSDPADYAMGQTDSSQVYPHDWWLPASGAQRGTIFLGSGDPLTPGYPATETAYRLGEDEPEAGLPKIITHPVGYGVAEKILQQMTGDNVPSDWEGKVPNVTYRYGGQLTNSTWKVKMRISTANKRVKTYNVIGIIRGAIEPDRYVLMGNHRDAWVFGAIDPSSGTAVMKEVSRVMGQLVKTNKWRPRRSIIFCSWGAEEYGLVGSVEWVEQYIKNLAERSLAYLNVDLALQGNFSLRALATPLLYDVIFSATKKVPNPDSTEIHKTVYDKWKASFPKDSSDPNSVPRSFINTCTFNLCLSVGGVGSGSDYAPMVQMVGLPVCDVRYTFDPKKYPLSSYPLYHSKYETFKAVDEIMDRGFKHHQATGQVWAEMARTLADTMIIPLDVVNFSNELISLANTLDNDYGTMLRNNSITFDDLKTVTNNLKTEAMAFKSRVDNVDKYNPLAVRHINDQLILFERSFLDPQGLPGRPYARHVLFAESQVNTYAGSSFPGLVDSLFEIEKDPDQKGRWNIVKKHFSVILFTIESATSTLRDVTKFMPVFIKDRS</sequence>
<evidence type="ECO:0000256" key="11">
    <source>
        <dbReference type="ARBA" id="ARBA00022968"/>
    </source>
</evidence>
<dbReference type="InterPro" id="IPR003137">
    <property type="entry name" value="PA_domain"/>
</dbReference>
<keyword evidence="5" id="KW-1003">Cell membrane</keyword>
<dbReference type="InterPro" id="IPR046450">
    <property type="entry name" value="PA_dom_sf"/>
</dbReference>
<evidence type="ECO:0000256" key="9">
    <source>
        <dbReference type="ARBA" id="ARBA00022801"/>
    </source>
</evidence>
<evidence type="ECO:0000313" key="24">
    <source>
        <dbReference type="Proteomes" id="UP000596742"/>
    </source>
</evidence>
<dbReference type="Pfam" id="PF02225">
    <property type="entry name" value="PA"/>
    <property type="match status" value="1"/>
</dbReference>
<dbReference type="FunFam" id="3.40.630.10:FF:000089">
    <property type="entry name" value="N-acetylated alpha-linked acidic dipeptidase like 1"/>
    <property type="match status" value="1"/>
</dbReference>
<evidence type="ECO:0000259" key="21">
    <source>
        <dbReference type="Pfam" id="PF04253"/>
    </source>
</evidence>
<evidence type="ECO:0000256" key="6">
    <source>
        <dbReference type="ARBA" id="ARBA00022670"/>
    </source>
</evidence>
<gene>
    <name evidence="23" type="ORF">MGAL_10B094482</name>
</gene>
<evidence type="ECO:0000256" key="14">
    <source>
        <dbReference type="ARBA" id="ARBA00023049"/>
    </source>
</evidence>
<dbReference type="InterPro" id="IPR039373">
    <property type="entry name" value="Peptidase_M28B"/>
</dbReference>
<evidence type="ECO:0000256" key="4">
    <source>
        <dbReference type="ARBA" id="ARBA00011738"/>
    </source>
</evidence>
<dbReference type="Pfam" id="PF04389">
    <property type="entry name" value="Peptidase_M28"/>
    <property type="match status" value="1"/>
</dbReference>
<evidence type="ECO:0000256" key="1">
    <source>
        <dbReference type="ARBA" id="ARBA00001947"/>
    </source>
</evidence>
<name>A0A8B6GNA2_MYTGA</name>
<keyword evidence="10" id="KW-0862">Zinc</keyword>
<dbReference type="FunFam" id="1.20.930.40:FF:000001">
    <property type="entry name" value="N-acetylated-alpha-linked acidic dipeptidase 2"/>
    <property type="match status" value="1"/>
</dbReference>
<feature type="transmembrane region" description="Helical" evidence="19">
    <location>
        <begin position="21"/>
        <end position="43"/>
    </location>
</feature>
<keyword evidence="6" id="KW-0645">Protease</keyword>
<dbReference type="InterPro" id="IPR007365">
    <property type="entry name" value="TFR-like_dimer_dom"/>
</dbReference>
<evidence type="ECO:0000256" key="15">
    <source>
        <dbReference type="ARBA" id="ARBA00023136"/>
    </source>
</evidence>
<evidence type="ECO:0000313" key="23">
    <source>
        <dbReference type="EMBL" id="VDI66425.1"/>
    </source>
</evidence>
<dbReference type="Pfam" id="PF04253">
    <property type="entry name" value="TFR_dimer"/>
    <property type="match status" value="1"/>
</dbReference>
<evidence type="ECO:0000256" key="10">
    <source>
        <dbReference type="ARBA" id="ARBA00022833"/>
    </source>
</evidence>
<dbReference type="PANTHER" id="PTHR10404:SF77">
    <property type="entry name" value="GLUTAMATE CARBOXYPEPTIDASE 2 HOMOLOG"/>
    <property type="match status" value="1"/>
</dbReference>
<dbReference type="InterPro" id="IPR036757">
    <property type="entry name" value="TFR-like_dimer_dom_sf"/>
</dbReference>
<comment type="similarity">
    <text evidence="3">Belongs to the peptidase M28 family. M28B subfamily.</text>
</comment>
<dbReference type="GO" id="GO:0005886">
    <property type="term" value="C:plasma membrane"/>
    <property type="evidence" value="ECO:0007669"/>
    <property type="project" value="UniProtKB-SubCell"/>
</dbReference>
<keyword evidence="7 19" id="KW-0812">Transmembrane</keyword>
<evidence type="ECO:0000256" key="12">
    <source>
        <dbReference type="ARBA" id="ARBA00022989"/>
    </source>
</evidence>
<dbReference type="CDD" id="cd02121">
    <property type="entry name" value="PA_GCPII_like"/>
    <property type="match status" value="1"/>
</dbReference>
<evidence type="ECO:0000256" key="18">
    <source>
        <dbReference type="ARBA" id="ARBA00066561"/>
    </source>
</evidence>
<dbReference type="PANTHER" id="PTHR10404">
    <property type="entry name" value="N-ACETYLATED-ALPHA-LINKED ACIDIC DIPEPTIDASE"/>
    <property type="match status" value="1"/>
</dbReference>
<keyword evidence="9" id="KW-0378">Hydrolase</keyword>
<comment type="subcellular location">
    <subcellularLocation>
        <location evidence="2">Cell membrane</location>
        <topology evidence="2">Single-pass type II membrane protein</topology>
    </subcellularLocation>
</comment>
<evidence type="ECO:0000256" key="19">
    <source>
        <dbReference type="SAM" id="Phobius"/>
    </source>
</evidence>
<keyword evidence="14" id="KW-0482">Metalloprotease</keyword>
<dbReference type="Proteomes" id="UP000596742">
    <property type="component" value="Unassembled WGS sequence"/>
</dbReference>
<dbReference type="GO" id="GO:0046872">
    <property type="term" value="F:metal ion binding"/>
    <property type="evidence" value="ECO:0007669"/>
    <property type="project" value="UniProtKB-KW"/>
</dbReference>
<evidence type="ECO:0000256" key="16">
    <source>
        <dbReference type="ARBA" id="ARBA00023180"/>
    </source>
</evidence>
<proteinExistence type="inferred from homology"/>
<comment type="cofactor">
    <cofactor evidence="1">
        <name>Zn(2+)</name>
        <dbReference type="ChEBI" id="CHEBI:29105"/>
    </cofactor>
</comment>
<feature type="domain" description="PA" evidence="20">
    <location>
        <begin position="198"/>
        <end position="280"/>
    </location>
</feature>
<keyword evidence="12 19" id="KW-1133">Transmembrane helix</keyword>
<evidence type="ECO:0000256" key="17">
    <source>
        <dbReference type="ARBA" id="ARBA00052003"/>
    </source>
</evidence>
<evidence type="ECO:0000259" key="20">
    <source>
        <dbReference type="Pfam" id="PF02225"/>
    </source>
</evidence>
<evidence type="ECO:0000256" key="7">
    <source>
        <dbReference type="ARBA" id="ARBA00022692"/>
    </source>
</evidence>
<dbReference type="Gene3D" id="3.50.30.30">
    <property type="match status" value="1"/>
</dbReference>
<comment type="catalytic activity">
    <reaction evidence="17">
        <text>Release of an unsubstituted, C-terminal glutamyl residue, typically from Ac-Asp-Glu or folylpoly-gamma-glutamates.</text>
        <dbReference type="EC" id="3.4.17.21"/>
    </reaction>
</comment>